<organism evidence="2">
    <name type="scientific">Aureoumbra lagunensis</name>
    <dbReference type="NCBI Taxonomy" id="44058"/>
    <lineage>
        <taxon>Eukaryota</taxon>
        <taxon>Sar</taxon>
        <taxon>Stramenopiles</taxon>
        <taxon>Ochrophyta</taxon>
        <taxon>Pelagophyceae</taxon>
        <taxon>Pelagomonadales</taxon>
        <taxon>Aureoumbra</taxon>
    </lineage>
</organism>
<keyword evidence="1" id="KW-0732">Signal</keyword>
<reference evidence="2" key="1">
    <citation type="submission" date="2021-01" db="EMBL/GenBank/DDBJ databases">
        <authorList>
            <person name="Corre E."/>
            <person name="Pelletier E."/>
            <person name="Niang G."/>
            <person name="Scheremetjew M."/>
            <person name="Finn R."/>
            <person name="Kale V."/>
            <person name="Holt S."/>
            <person name="Cochrane G."/>
            <person name="Meng A."/>
            <person name="Brown T."/>
            <person name="Cohen L."/>
        </authorList>
    </citation>
    <scope>NUCLEOTIDE SEQUENCE</scope>
    <source>
        <strain evidence="2">CCMP1510</strain>
    </source>
</reference>
<proteinExistence type="predicted"/>
<accession>A0A7S3K106</accession>
<sequence length="411" mass="46974">MSVNVLILCSVIWFLVVDGIDDVIKTKNDSHVPSSCDWIRHEGIDLFHNSRCQLGGAIHIPKVRSAEACAEACDARENGECKAWSKVGFECFLTSCVDQTIISRRKEVHPTSATSAIRRDDKKCGQFRNWHIKFAWLESWRSLYGTNQTFLTHKRRPEDSIRFGPIVTIRGERHSGTNWVRALVNHNCKELLFHFTPDLDADGVYAWKHGLSPLNWSQDTKDIMIFILRSASSWLPKMRHTAYNTELDRHRTTSLASFLEIAISDPNDREIFDNVLDMRTRKYKDYRDLTIRCPQSILAIRYEDLLKDGGAFVIKQLKQKLPFECGQLKEGSSNTTFLPITNYAKFGAVSPFQRGGHDSVHTWSSSDWTAFLHHLDADLETDVGYRYSPTSAGTFEVIEPILPTWLTLPPP</sequence>
<evidence type="ECO:0000256" key="1">
    <source>
        <dbReference type="SAM" id="SignalP"/>
    </source>
</evidence>
<feature type="signal peptide" evidence="1">
    <location>
        <begin position="1"/>
        <end position="19"/>
    </location>
</feature>
<dbReference type="EMBL" id="HBIJ01017938">
    <property type="protein sequence ID" value="CAE0371097.1"/>
    <property type="molecule type" value="Transcribed_RNA"/>
</dbReference>
<evidence type="ECO:0000313" key="2">
    <source>
        <dbReference type="EMBL" id="CAE0371097.1"/>
    </source>
</evidence>
<protein>
    <recommendedName>
        <fullName evidence="3">Apple domain-containing protein</fullName>
    </recommendedName>
</protein>
<evidence type="ECO:0008006" key="3">
    <source>
        <dbReference type="Google" id="ProtNLM"/>
    </source>
</evidence>
<feature type="chain" id="PRO_5030976039" description="Apple domain-containing protein" evidence="1">
    <location>
        <begin position="20"/>
        <end position="411"/>
    </location>
</feature>
<name>A0A7S3K106_9STRA</name>
<gene>
    <name evidence="2" type="ORF">ALAG00032_LOCUS11878</name>
</gene>
<dbReference type="AlphaFoldDB" id="A0A7S3K106"/>